<name>A0ABD1FLT5_SALDI</name>
<feature type="compositionally biased region" description="Basic and acidic residues" evidence="1">
    <location>
        <begin position="166"/>
        <end position="182"/>
    </location>
</feature>
<dbReference type="InterPro" id="IPR000008">
    <property type="entry name" value="C2_dom"/>
</dbReference>
<organism evidence="3 4">
    <name type="scientific">Salvia divinorum</name>
    <name type="common">Maria pastora</name>
    <name type="synonym">Diviner's sage</name>
    <dbReference type="NCBI Taxonomy" id="28513"/>
    <lineage>
        <taxon>Eukaryota</taxon>
        <taxon>Viridiplantae</taxon>
        <taxon>Streptophyta</taxon>
        <taxon>Embryophyta</taxon>
        <taxon>Tracheophyta</taxon>
        <taxon>Spermatophyta</taxon>
        <taxon>Magnoliopsida</taxon>
        <taxon>eudicotyledons</taxon>
        <taxon>Gunneridae</taxon>
        <taxon>Pentapetalae</taxon>
        <taxon>asterids</taxon>
        <taxon>lamiids</taxon>
        <taxon>Lamiales</taxon>
        <taxon>Lamiaceae</taxon>
        <taxon>Nepetoideae</taxon>
        <taxon>Mentheae</taxon>
        <taxon>Salviinae</taxon>
        <taxon>Salvia</taxon>
        <taxon>Salvia subgen. Calosphace</taxon>
    </lineage>
</organism>
<evidence type="ECO:0000259" key="2">
    <source>
        <dbReference type="PROSITE" id="PS50004"/>
    </source>
</evidence>
<feature type="region of interest" description="Disordered" evidence="1">
    <location>
        <begin position="151"/>
        <end position="203"/>
    </location>
</feature>
<feature type="domain" description="C2" evidence="2">
    <location>
        <begin position="1"/>
        <end position="108"/>
    </location>
</feature>
<gene>
    <name evidence="3" type="ORF">AAHA92_32771</name>
</gene>
<dbReference type="SMART" id="SM00239">
    <property type="entry name" value="C2"/>
    <property type="match status" value="1"/>
</dbReference>
<dbReference type="PANTHER" id="PTHR32246:SF152">
    <property type="entry name" value="C2 DOMAIN-CONTAINING PROTEIN"/>
    <property type="match status" value="1"/>
</dbReference>
<keyword evidence="4" id="KW-1185">Reference proteome</keyword>
<proteinExistence type="predicted"/>
<dbReference type="Proteomes" id="UP001567538">
    <property type="component" value="Unassembled WGS sequence"/>
</dbReference>
<dbReference type="AlphaFoldDB" id="A0ABD1FLT5"/>
<evidence type="ECO:0000313" key="3">
    <source>
        <dbReference type="EMBL" id="KAL1532804.1"/>
    </source>
</evidence>
<evidence type="ECO:0000313" key="4">
    <source>
        <dbReference type="Proteomes" id="UP001567538"/>
    </source>
</evidence>
<dbReference type="InterPro" id="IPR035892">
    <property type="entry name" value="C2_domain_sf"/>
</dbReference>
<sequence>MPRSKLLEINLISAHDLPPVSNTLRTFAVAYVSPDNKLTTKTDHRGHTNPSWHYKMLFHVHKNFLKHDSAALTIEIYNLAWLRDLPIGIARLHLNTLSPPLTENSGYRRLSLQISQPSGHLKGTVSVGIQLIDMDDDISLSSLRITDQESVANENAKGQKVSISHENPKSLEEKRPGPDESVRSTPETRTVTSGGSGFSGMRPGLKKRIYDADTVEYGSSIFENWTEGGDKSEVRGGIPENEEWAVEGKEMVPMTSEMAIEQRWNRKNGLFKCFSNMHGFEFTFACGANQFRLNKKKKGNLDRLHNRSQSDGSLGRFYS</sequence>
<evidence type="ECO:0000256" key="1">
    <source>
        <dbReference type="SAM" id="MobiDB-lite"/>
    </source>
</evidence>
<feature type="compositionally biased region" description="Polar residues" evidence="1">
    <location>
        <begin position="183"/>
        <end position="193"/>
    </location>
</feature>
<comment type="caution">
    <text evidence="3">The sequence shown here is derived from an EMBL/GenBank/DDBJ whole genome shotgun (WGS) entry which is preliminary data.</text>
</comment>
<dbReference type="SUPFAM" id="SSF49562">
    <property type="entry name" value="C2 domain (Calcium/lipid-binding domain, CaLB)"/>
    <property type="match status" value="1"/>
</dbReference>
<dbReference type="Gene3D" id="2.60.40.150">
    <property type="entry name" value="C2 domain"/>
    <property type="match status" value="1"/>
</dbReference>
<dbReference type="PROSITE" id="PS50004">
    <property type="entry name" value="C2"/>
    <property type="match status" value="1"/>
</dbReference>
<accession>A0ABD1FLT5</accession>
<dbReference type="EMBL" id="JBEAFC010000014">
    <property type="protein sequence ID" value="KAL1532804.1"/>
    <property type="molecule type" value="Genomic_DNA"/>
</dbReference>
<dbReference type="PANTHER" id="PTHR32246">
    <property type="entry name" value="INGRESSION PROTEIN FIC1"/>
    <property type="match status" value="1"/>
</dbReference>
<dbReference type="Pfam" id="PF00168">
    <property type="entry name" value="C2"/>
    <property type="match status" value="1"/>
</dbReference>
<protein>
    <recommendedName>
        <fullName evidence="2">C2 domain-containing protein</fullName>
    </recommendedName>
</protein>
<reference evidence="3 4" key="1">
    <citation type="submission" date="2024-06" db="EMBL/GenBank/DDBJ databases">
        <title>A chromosome level genome sequence of Diviner's sage (Salvia divinorum).</title>
        <authorList>
            <person name="Ford S.A."/>
            <person name="Ro D.-K."/>
            <person name="Ness R.W."/>
            <person name="Phillips M.A."/>
        </authorList>
    </citation>
    <scope>NUCLEOTIDE SEQUENCE [LARGE SCALE GENOMIC DNA]</scope>
    <source>
        <strain evidence="3">SAF-2024a</strain>
        <tissue evidence="3">Leaf</tissue>
    </source>
</reference>